<sequence length="289" mass="31972">MDQSNATTQPISFDRDQPNPASGHFGMSTPLCMVPNPQGMIGMSPNMFYPAQHQDDAAVEMFMPHGPHTYKRSCIDSEGTVAMYNGDPNMFGSFKQSNMGIYNISGQVTHLSQMLTALVERADRVDNSVAALEQKHDAQLQLLLKRITELELQEKETEEETVKEKGKGGTARKYTQHLQTMYTIIGTHSCTEFMKIGKGPCHVHKHVTLLSHSLKIKASQGHTTESLASISTTFQKQPPKFHSNMLPQPFLITASKVTSLTFACKVLKLPASHVFSWNGHTDNNNPVGS</sequence>
<dbReference type="HOGENOM" id="CLU_963343_0_0_1"/>
<protein>
    <submittedName>
        <fullName evidence="3">Predicted protein</fullName>
    </submittedName>
</protein>
<accession>B0D1Q0</accession>
<evidence type="ECO:0000256" key="1">
    <source>
        <dbReference type="SAM" id="Coils"/>
    </source>
</evidence>
<feature type="region of interest" description="Disordered" evidence="2">
    <location>
        <begin position="1"/>
        <end position="25"/>
    </location>
</feature>
<evidence type="ECO:0000313" key="3">
    <source>
        <dbReference type="EMBL" id="EDR12030.1"/>
    </source>
</evidence>
<dbReference type="EMBL" id="DS547095">
    <property type="protein sequence ID" value="EDR12030.1"/>
    <property type="molecule type" value="Genomic_DNA"/>
</dbReference>
<evidence type="ECO:0000313" key="4">
    <source>
        <dbReference type="Proteomes" id="UP000001194"/>
    </source>
</evidence>
<evidence type="ECO:0000256" key="2">
    <source>
        <dbReference type="SAM" id="MobiDB-lite"/>
    </source>
</evidence>
<feature type="coiled-coil region" evidence="1">
    <location>
        <begin position="115"/>
        <end position="165"/>
    </location>
</feature>
<dbReference type="RefSeq" id="XP_001877927.1">
    <property type="nucleotide sequence ID" value="XM_001877892.1"/>
</dbReference>
<feature type="compositionally biased region" description="Polar residues" evidence="2">
    <location>
        <begin position="1"/>
        <end position="11"/>
    </location>
</feature>
<reference evidence="3" key="1">
    <citation type="journal article" date="2008" name="Nature">
        <title>The genome of Laccaria bicolor provides insights into mycorrhizal symbiosis.</title>
        <authorList>
            <person name="Martin F."/>
            <person name="Aerts A."/>
            <person name="Ahren D."/>
            <person name="Brun A."/>
            <person name="Danchin E.G.J."/>
            <person name="Duchaussoy F."/>
            <person name="Gibon J."/>
            <person name="Kohler A."/>
            <person name="Lindquist E."/>
            <person name="Pereda V."/>
            <person name="Salamov A."/>
            <person name="Shapiro H.J."/>
            <person name="Wuyts J."/>
            <person name="Blaudez D."/>
            <person name="Buee M."/>
            <person name="Brokstein P."/>
            <person name="Canbaeck B."/>
            <person name="Cohen D."/>
            <person name="Courty P.E."/>
            <person name="Coutinho P.M."/>
            <person name="Delaruelle C."/>
            <person name="Detter J.C."/>
            <person name="Deveau A."/>
            <person name="DiFazio S."/>
            <person name="Duplessis S."/>
            <person name="Fraissinet-Tachet L."/>
            <person name="Lucic E."/>
            <person name="Frey-Klett P."/>
            <person name="Fourrey C."/>
            <person name="Feussner I."/>
            <person name="Gay G."/>
            <person name="Grimwood J."/>
            <person name="Hoegger P.J."/>
            <person name="Jain P."/>
            <person name="Kilaru S."/>
            <person name="Labbe J."/>
            <person name="Lin Y.C."/>
            <person name="Legue V."/>
            <person name="Le Tacon F."/>
            <person name="Marmeisse R."/>
            <person name="Melayah D."/>
            <person name="Montanini B."/>
            <person name="Muratet M."/>
            <person name="Nehls U."/>
            <person name="Niculita-Hirzel H."/>
            <person name="Oudot-Le Secq M.P."/>
            <person name="Peter M."/>
            <person name="Quesneville H."/>
            <person name="Rajashekar B."/>
            <person name="Reich M."/>
            <person name="Rouhier N."/>
            <person name="Schmutz J."/>
            <person name="Yin T."/>
            <person name="Chalot M."/>
            <person name="Henrissat B."/>
            <person name="Kuees U."/>
            <person name="Lucas S."/>
            <person name="Van de Peer Y."/>
            <person name="Podila G.K."/>
            <person name="Polle A."/>
            <person name="Pukkila P.J."/>
            <person name="Richardson P.M."/>
            <person name="Rouze P."/>
            <person name="Sanders I.R."/>
            <person name="Stajich J.E."/>
            <person name="Tunlid A."/>
            <person name="Tuskan G."/>
            <person name="Grigoriev I.V."/>
        </authorList>
    </citation>
    <scope>NUCLEOTIDE SEQUENCE [LARGE SCALE GENOMIC DNA]</scope>
</reference>
<name>B0D1Q0_LACBS</name>
<dbReference type="KEGG" id="lbc:LACBIDRAFT_324398"/>
<keyword evidence="4" id="KW-1185">Reference proteome</keyword>
<gene>
    <name evidence="3" type="ORF">LACBIDRAFT_324398</name>
</gene>
<proteinExistence type="predicted"/>
<organism evidence="4">
    <name type="scientific">Laccaria bicolor (strain S238N-H82 / ATCC MYA-4686)</name>
    <name type="common">Bicoloured deceiver</name>
    <name type="synonym">Laccaria laccata var. bicolor</name>
    <dbReference type="NCBI Taxonomy" id="486041"/>
    <lineage>
        <taxon>Eukaryota</taxon>
        <taxon>Fungi</taxon>
        <taxon>Dikarya</taxon>
        <taxon>Basidiomycota</taxon>
        <taxon>Agaricomycotina</taxon>
        <taxon>Agaricomycetes</taxon>
        <taxon>Agaricomycetidae</taxon>
        <taxon>Agaricales</taxon>
        <taxon>Agaricineae</taxon>
        <taxon>Hydnangiaceae</taxon>
        <taxon>Laccaria</taxon>
    </lineage>
</organism>
<dbReference type="InParanoid" id="B0D1Q0"/>
<keyword evidence="1" id="KW-0175">Coiled coil</keyword>
<dbReference type="GeneID" id="6072902"/>
<dbReference type="Proteomes" id="UP000001194">
    <property type="component" value="Unassembled WGS sequence"/>
</dbReference>
<dbReference type="AlphaFoldDB" id="B0D1Q0"/>